<dbReference type="InterPro" id="IPR032710">
    <property type="entry name" value="NTF2-like_dom_sf"/>
</dbReference>
<protein>
    <recommendedName>
        <fullName evidence="3">SnoaL-like domain-containing protein</fullName>
    </recommendedName>
</protein>
<sequence length="128" mass="13257">MAYPMQRSGGVRGIAEGDVRGGAADAFGWRGLADVIADCCAAHPLLRVRLDGVWIDPSCAFATAEWRATAAHLLPGRRGGPPPSGLVSEVVGLDQITFGPDGLITSIVSLRDRFAEEGAAARAGRSDG</sequence>
<name>A0A0D2JPS4_9CHLO</name>
<keyword evidence="2" id="KW-1185">Reference proteome</keyword>
<dbReference type="SUPFAM" id="SSF54427">
    <property type="entry name" value="NTF2-like"/>
    <property type="match status" value="1"/>
</dbReference>
<dbReference type="AlphaFoldDB" id="A0A0D2JPS4"/>
<evidence type="ECO:0000313" key="1">
    <source>
        <dbReference type="EMBL" id="KIZ01108.1"/>
    </source>
</evidence>
<dbReference type="RefSeq" id="XP_013900127.1">
    <property type="nucleotide sequence ID" value="XM_014044673.1"/>
</dbReference>
<evidence type="ECO:0000313" key="2">
    <source>
        <dbReference type="Proteomes" id="UP000054498"/>
    </source>
</evidence>
<reference evidence="1 2" key="1">
    <citation type="journal article" date="2013" name="BMC Genomics">
        <title>Reconstruction of the lipid metabolism for the microalga Monoraphidium neglectum from its genome sequence reveals characteristics suitable for biofuel production.</title>
        <authorList>
            <person name="Bogen C."/>
            <person name="Al-Dilaimi A."/>
            <person name="Albersmeier A."/>
            <person name="Wichmann J."/>
            <person name="Grundmann M."/>
            <person name="Rupp O."/>
            <person name="Lauersen K.J."/>
            <person name="Blifernez-Klassen O."/>
            <person name="Kalinowski J."/>
            <person name="Goesmann A."/>
            <person name="Mussgnug J.H."/>
            <person name="Kruse O."/>
        </authorList>
    </citation>
    <scope>NUCLEOTIDE SEQUENCE [LARGE SCALE GENOMIC DNA]</scope>
    <source>
        <strain evidence="1 2">SAG 48.87</strain>
    </source>
</reference>
<organism evidence="1 2">
    <name type="scientific">Monoraphidium neglectum</name>
    <dbReference type="NCBI Taxonomy" id="145388"/>
    <lineage>
        <taxon>Eukaryota</taxon>
        <taxon>Viridiplantae</taxon>
        <taxon>Chlorophyta</taxon>
        <taxon>core chlorophytes</taxon>
        <taxon>Chlorophyceae</taxon>
        <taxon>CS clade</taxon>
        <taxon>Sphaeropleales</taxon>
        <taxon>Selenastraceae</taxon>
        <taxon>Monoraphidium</taxon>
    </lineage>
</organism>
<evidence type="ECO:0008006" key="3">
    <source>
        <dbReference type="Google" id="ProtNLM"/>
    </source>
</evidence>
<dbReference type="Proteomes" id="UP000054498">
    <property type="component" value="Unassembled WGS sequence"/>
</dbReference>
<dbReference type="GeneID" id="25739729"/>
<proteinExistence type="predicted"/>
<dbReference type="EMBL" id="KK101375">
    <property type="protein sequence ID" value="KIZ01108.1"/>
    <property type="molecule type" value="Genomic_DNA"/>
</dbReference>
<dbReference type="KEGG" id="mng:MNEG_6853"/>
<accession>A0A0D2JPS4</accession>
<gene>
    <name evidence="1" type="ORF">MNEG_6853</name>
</gene>